<dbReference type="RefSeq" id="WP_237362823.1">
    <property type="nucleotide sequence ID" value="NZ_CAKLDM010000002.1"/>
</dbReference>
<name>A0ABN8E9L2_9VIBR</name>
<feature type="chain" id="PRO_5045634380" evidence="1">
    <location>
        <begin position="21"/>
        <end position="131"/>
    </location>
</feature>
<keyword evidence="3" id="KW-1185">Reference proteome</keyword>
<reference evidence="2" key="1">
    <citation type="submission" date="2021-11" db="EMBL/GenBank/DDBJ databases">
        <authorList>
            <person name="Rodrigo-Torres L."/>
            <person name="Arahal R. D."/>
            <person name="Lucena T."/>
        </authorList>
    </citation>
    <scope>NUCLEOTIDE SEQUENCE</scope>
    <source>
        <strain evidence="2">CECT 7928</strain>
    </source>
</reference>
<accession>A0ABN8E9L2</accession>
<gene>
    <name evidence="2" type="ORF">VMF7928_03349</name>
</gene>
<comment type="caution">
    <text evidence="2">The sequence shown here is derived from an EMBL/GenBank/DDBJ whole genome shotgun (WGS) entry which is preliminary data.</text>
</comment>
<feature type="signal peptide" evidence="1">
    <location>
        <begin position="1"/>
        <end position="20"/>
    </location>
</feature>
<dbReference type="EMBL" id="CAKLDM010000002">
    <property type="protein sequence ID" value="CAH0541067.1"/>
    <property type="molecule type" value="Genomic_DNA"/>
</dbReference>
<evidence type="ECO:0000313" key="3">
    <source>
        <dbReference type="Proteomes" id="UP000838748"/>
    </source>
</evidence>
<sequence length="131" mass="13996">MKKALVLGAALLALSGCSTMFNNGSQTILATSSNPDKKVKVDITTPSGSYQTYLPATIVAKPSSSKDVAIKINTKCYDSSTVVVNKTITPSYWANLLNGWGFIIDAMTGDMWKYDNQVVIPAQAKPNCAKS</sequence>
<keyword evidence="1" id="KW-0732">Signal</keyword>
<evidence type="ECO:0000256" key="1">
    <source>
        <dbReference type="SAM" id="SignalP"/>
    </source>
</evidence>
<proteinExistence type="predicted"/>
<protein>
    <submittedName>
        <fullName evidence="2">Uncharacterized protein</fullName>
    </submittedName>
</protein>
<dbReference type="PROSITE" id="PS51257">
    <property type="entry name" value="PROKAR_LIPOPROTEIN"/>
    <property type="match status" value="1"/>
</dbReference>
<evidence type="ECO:0000313" key="2">
    <source>
        <dbReference type="EMBL" id="CAH0541067.1"/>
    </source>
</evidence>
<dbReference type="Proteomes" id="UP000838748">
    <property type="component" value="Unassembled WGS sequence"/>
</dbReference>
<organism evidence="2 3">
    <name type="scientific">Vibrio marisflavi CECT 7928</name>
    <dbReference type="NCBI Taxonomy" id="634439"/>
    <lineage>
        <taxon>Bacteria</taxon>
        <taxon>Pseudomonadati</taxon>
        <taxon>Pseudomonadota</taxon>
        <taxon>Gammaproteobacteria</taxon>
        <taxon>Vibrionales</taxon>
        <taxon>Vibrionaceae</taxon>
        <taxon>Vibrio</taxon>
    </lineage>
</organism>